<reference evidence="9" key="1">
    <citation type="journal article" date="2021" name="PeerJ">
        <title>Extensive microbial diversity within the chicken gut microbiome revealed by metagenomics and culture.</title>
        <authorList>
            <person name="Gilroy R."/>
            <person name="Ravi A."/>
            <person name="Getino M."/>
            <person name="Pursley I."/>
            <person name="Horton D.L."/>
            <person name="Alikhan N.F."/>
            <person name="Baker D."/>
            <person name="Gharbi K."/>
            <person name="Hall N."/>
            <person name="Watson M."/>
            <person name="Adriaenssens E.M."/>
            <person name="Foster-Nyarko E."/>
            <person name="Jarju S."/>
            <person name="Secka A."/>
            <person name="Antonio M."/>
            <person name="Oren A."/>
            <person name="Chaudhuri R.R."/>
            <person name="La Ragione R."/>
            <person name="Hildebrand F."/>
            <person name="Pallen M.J."/>
        </authorList>
    </citation>
    <scope>NUCLEOTIDE SEQUENCE</scope>
    <source>
        <strain evidence="9">Gambia15-2214</strain>
    </source>
</reference>
<dbReference type="AlphaFoldDB" id="A0A9E2L2P3"/>
<dbReference type="SUPFAM" id="SSF64167">
    <property type="entry name" value="SurE-like"/>
    <property type="match status" value="1"/>
</dbReference>
<evidence type="ECO:0000313" key="9">
    <source>
        <dbReference type="EMBL" id="MBU3850675.1"/>
    </source>
</evidence>
<evidence type="ECO:0000256" key="4">
    <source>
        <dbReference type="ARBA" id="ARBA00022723"/>
    </source>
</evidence>
<dbReference type="GO" id="GO:0004309">
    <property type="term" value="F:exopolyphosphatase activity"/>
    <property type="evidence" value="ECO:0007669"/>
    <property type="project" value="TreeGrafter"/>
</dbReference>
<evidence type="ECO:0000313" key="10">
    <source>
        <dbReference type="Proteomes" id="UP000823914"/>
    </source>
</evidence>
<reference evidence="9" key="2">
    <citation type="submission" date="2021-04" db="EMBL/GenBank/DDBJ databases">
        <authorList>
            <person name="Gilroy R."/>
        </authorList>
    </citation>
    <scope>NUCLEOTIDE SEQUENCE</scope>
    <source>
        <strain evidence="9">Gambia15-2214</strain>
    </source>
</reference>
<dbReference type="EMBL" id="JAHLFV010000207">
    <property type="protein sequence ID" value="MBU3850675.1"/>
    <property type="molecule type" value="Genomic_DNA"/>
</dbReference>
<dbReference type="PANTHER" id="PTHR30457:SF12">
    <property type="entry name" value="5'_3'-NUCLEOTIDASE SURE"/>
    <property type="match status" value="1"/>
</dbReference>
<accession>A0A9E2L2P3</accession>
<dbReference type="Pfam" id="PF01975">
    <property type="entry name" value="SurE"/>
    <property type="match status" value="1"/>
</dbReference>
<dbReference type="InterPro" id="IPR002828">
    <property type="entry name" value="SurE-like_Pase/nucleotidase"/>
</dbReference>
<comment type="catalytic activity">
    <reaction evidence="1 7">
        <text>a ribonucleoside 5'-phosphate + H2O = a ribonucleoside + phosphate</text>
        <dbReference type="Rhea" id="RHEA:12484"/>
        <dbReference type="ChEBI" id="CHEBI:15377"/>
        <dbReference type="ChEBI" id="CHEBI:18254"/>
        <dbReference type="ChEBI" id="CHEBI:43474"/>
        <dbReference type="ChEBI" id="CHEBI:58043"/>
        <dbReference type="EC" id="3.1.3.5"/>
    </reaction>
</comment>
<dbReference type="EC" id="3.1.3.5" evidence="7"/>
<comment type="similarity">
    <text evidence="2 7">Belongs to the SurE nucleotidase family.</text>
</comment>
<dbReference type="HAMAP" id="MF_00060">
    <property type="entry name" value="SurE"/>
    <property type="match status" value="1"/>
</dbReference>
<dbReference type="Proteomes" id="UP000823914">
    <property type="component" value="Unassembled WGS sequence"/>
</dbReference>
<dbReference type="GO" id="GO:0005737">
    <property type="term" value="C:cytoplasm"/>
    <property type="evidence" value="ECO:0007669"/>
    <property type="project" value="UniProtKB-SubCell"/>
</dbReference>
<dbReference type="InterPro" id="IPR036523">
    <property type="entry name" value="SurE-like_sf"/>
</dbReference>
<comment type="cofactor">
    <cofactor evidence="7">
        <name>a divalent metal cation</name>
        <dbReference type="ChEBI" id="CHEBI:60240"/>
    </cofactor>
    <text evidence="7">Binds 1 divalent metal cation per subunit.</text>
</comment>
<keyword evidence="3 7" id="KW-0963">Cytoplasm</keyword>
<dbReference type="GO" id="GO:0000166">
    <property type="term" value="F:nucleotide binding"/>
    <property type="evidence" value="ECO:0007669"/>
    <property type="project" value="UniProtKB-KW"/>
</dbReference>
<organism evidence="9 10">
    <name type="scientific">Candidatus Treponema excrementipullorum</name>
    <dbReference type="NCBI Taxonomy" id="2838768"/>
    <lineage>
        <taxon>Bacteria</taxon>
        <taxon>Pseudomonadati</taxon>
        <taxon>Spirochaetota</taxon>
        <taxon>Spirochaetia</taxon>
        <taxon>Spirochaetales</taxon>
        <taxon>Treponemataceae</taxon>
        <taxon>Treponema</taxon>
    </lineage>
</organism>
<protein>
    <recommendedName>
        <fullName evidence="7">5'-nucleotidase SurE</fullName>
        <ecNumber evidence="7">3.1.3.5</ecNumber>
    </recommendedName>
    <alternativeName>
        <fullName evidence="7">Nucleoside 5'-monophosphate phosphohydrolase</fullName>
    </alternativeName>
</protein>
<feature type="binding site" evidence="7">
    <location>
        <position position="39"/>
    </location>
    <ligand>
        <name>a divalent metal cation</name>
        <dbReference type="ChEBI" id="CHEBI:60240"/>
    </ligand>
</feature>
<gene>
    <name evidence="7 9" type="primary">surE</name>
    <name evidence="9" type="ORF">IAA16_08925</name>
</gene>
<dbReference type="PANTHER" id="PTHR30457">
    <property type="entry name" value="5'-NUCLEOTIDASE SURE"/>
    <property type="match status" value="1"/>
</dbReference>
<sequence length="246" mass="26652">MRILITNDDGISGTGLIELAKNLSTHHEVWVIAPDKNRSAISHAITMTDPLGIVKIKEKWFSCSGVPVDCVVSGLKAILPITPDVVISGINKGANIGTDVLFSGTCSAARQAALYGIPGIALSLEGNEKGRWNYKPLAEFVKKNIDALVSLCDRDIFLNVNAKSAEAYQGWRITSLSRRSYGDTVEKYTAPDGRFYAFFKGGRIATDGKPDSDYIAVEDGLISISRVYAQPVIADDKRGMDLVLDL</sequence>
<feature type="binding site" evidence="7">
    <location>
        <position position="9"/>
    </location>
    <ligand>
        <name>a divalent metal cation</name>
        <dbReference type="ChEBI" id="CHEBI:60240"/>
    </ligand>
</feature>
<dbReference type="Gene3D" id="3.40.1210.10">
    <property type="entry name" value="Survival protein SurE-like phosphatase/nucleotidase"/>
    <property type="match status" value="1"/>
</dbReference>
<dbReference type="GO" id="GO:0046872">
    <property type="term" value="F:metal ion binding"/>
    <property type="evidence" value="ECO:0007669"/>
    <property type="project" value="UniProtKB-UniRule"/>
</dbReference>
<evidence type="ECO:0000256" key="7">
    <source>
        <dbReference type="HAMAP-Rule" id="MF_00060"/>
    </source>
</evidence>
<proteinExistence type="inferred from homology"/>
<comment type="subcellular location">
    <subcellularLocation>
        <location evidence="7">Cytoplasm</location>
    </subcellularLocation>
</comment>
<comment type="caution">
    <text evidence="9">The sequence shown here is derived from an EMBL/GenBank/DDBJ whole genome shotgun (WGS) entry which is preliminary data.</text>
</comment>
<evidence type="ECO:0000256" key="2">
    <source>
        <dbReference type="ARBA" id="ARBA00011062"/>
    </source>
</evidence>
<evidence type="ECO:0000256" key="5">
    <source>
        <dbReference type="ARBA" id="ARBA00022741"/>
    </source>
</evidence>
<dbReference type="NCBIfam" id="TIGR00087">
    <property type="entry name" value="surE"/>
    <property type="match status" value="1"/>
</dbReference>
<feature type="binding site" evidence="7">
    <location>
        <position position="91"/>
    </location>
    <ligand>
        <name>a divalent metal cation</name>
        <dbReference type="ChEBI" id="CHEBI:60240"/>
    </ligand>
</feature>
<dbReference type="GO" id="GO:0008253">
    <property type="term" value="F:5'-nucleotidase activity"/>
    <property type="evidence" value="ECO:0007669"/>
    <property type="project" value="UniProtKB-UniRule"/>
</dbReference>
<evidence type="ECO:0000259" key="8">
    <source>
        <dbReference type="Pfam" id="PF01975"/>
    </source>
</evidence>
<keyword evidence="4 7" id="KW-0479">Metal-binding</keyword>
<keyword evidence="5 7" id="KW-0547">Nucleotide-binding</keyword>
<evidence type="ECO:0000256" key="1">
    <source>
        <dbReference type="ARBA" id="ARBA00000815"/>
    </source>
</evidence>
<keyword evidence="6 7" id="KW-0378">Hydrolase</keyword>
<feature type="binding site" evidence="7">
    <location>
        <position position="8"/>
    </location>
    <ligand>
        <name>a divalent metal cation</name>
        <dbReference type="ChEBI" id="CHEBI:60240"/>
    </ligand>
</feature>
<dbReference type="InterPro" id="IPR030048">
    <property type="entry name" value="SurE"/>
</dbReference>
<comment type="function">
    <text evidence="7">Nucleotidase that shows phosphatase activity on nucleoside 5'-monophosphates.</text>
</comment>
<dbReference type="GO" id="GO:0008254">
    <property type="term" value="F:3'-nucleotidase activity"/>
    <property type="evidence" value="ECO:0007669"/>
    <property type="project" value="TreeGrafter"/>
</dbReference>
<evidence type="ECO:0000256" key="3">
    <source>
        <dbReference type="ARBA" id="ARBA00022490"/>
    </source>
</evidence>
<evidence type="ECO:0000256" key="6">
    <source>
        <dbReference type="ARBA" id="ARBA00022801"/>
    </source>
</evidence>
<feature type="domain" description="Survival protein SurE-like phosphatase/nucleotidase" evidence="8">
    <location>
        <begin position="3"/>
        <end position="182"/>
    </location>
</feature>
<name>A0A9E2L2P3_9SPIR</name>